<protein>
    <recommendedName>
        <fullName evidence="3">L-serine ammonia-lyase</fullName>
        <ecNumber evidence="3">4.3.1.17</ecNumber>
    </recommendedName>
</protein>
<dbReference type="GO" id="GO:0006567">
    <property type="term" value="P:L-threonine catabolic process"/>
    <property type="evidence" value="ECO:0007669"/>
    <property type="project" value="TreeGrafter"/>
</dbReference>
<comment type="catalytic activity">
    <reaction evidence="6">
        <text>L-serine = pyruvate + NH4(+)</text>
        <dbReference type="Rhea" id="RHEA:19169"/>
        <dbReference type="ChEBI" id="CHEBI:15361"/>
        <dbReference type="ChEBI" id="CHEBI:28938"/>
        <dbReference type="ChEBI" id="CHEBI:33384"/>
        <dbReference type="EC" id="4.3.1.17"/>
    </reaction>
</comment>
<evidence type="ECO:0000256" key="2">
    <source>
        <dbReference type="ARBA" id="ARBA00010869"/>
    </source>
</evidence>
<dbReference type="InterPro" id="IPR050147">
    <property type="entry name" value="Ser/Thr_Dehydratase"/>
</dbReference>
<evidence type="ECO:0000256" key="5">
    <source>
        <dbReference type="ARBA" id="ARBA00023239"/>
    </source>
</evidence>
<sequence>MLREDDSSSDDDQYLDETQCLHVGTPLIHSSNLSLRLNSNIFLKMENIQPSGSVKIRGIGNFCYRKIKQRGHDINFVTGSGINTALAVAYCARQLRVQAMIVVPANTNERLCEAIRQDGAQLIKYGEDWSDAENHARKLVKRNGIYVPSADHEHIWQGYSSIIFELKTQLLGHPPAAIVCPVGGGGLLNGIIMGLQEVGWKQVPVIAVETHGSNAFQSSVVSGKLVQLPKTSTLASSLNASSICAKTLELSLIHPVVPFAVSDAMAANASLLFTDDNRMLVEAASGAALSICYTEIIRYILPSLSMSSDVVVLVTGGSDISLEDMEGYRRAYDTPPVVVKSGSDSFLKLDDTLVTLDKVDLDEPTGISPKVLQEFYDKKDGELKVTVSQDATTNDKDTADDQPSQTSPPTESPSEVEDSRKPDQADTNEALMSSQSSQPILTQRELDAAAP</sequence>
<gene>
    <name evidence="9" type="ORF">DM01DRAFT_1339089</name>
</gene>
<dbReference type="GO" id="GO:0006565">
    <property type="term" value="P:L-serine catabolic process"/>
    <property type="evidence" value="ECO:0007669"/>
    <property type="project" value="TreeGrafter"/>
</dbReference>
<dbReference type="PANTHER" id="PTHR48078">
    <property type="entry name" value="THREONINE DEHYDRATASE, MITOCHONDRIAL-RELATED"/>
    <property type="match status" value="1"/>
</dbReference>
<evidence type="ECO:0000259" key="8">
    <source>
        <dbReference type="Pfam" id="PF00291"/>
    </source>
</evidence>
<dbReference type="SUPFAM" id="SSF53686">
    <property type="entry name" value="Tryptophan synthase beta subunit-like PLP-dependent enzymes"/>
    <property type="match status" value="1"/>
</dbReference>
<dbReference type="AlphaFoldDB" id="A0A1X2G979"/>
<dbReference type="GO" id="GO:0004794">
    <property type="term" value="F:threonine deaminase activity"/>
    <property type="evidence" value="ECO:0007669"/>
    <property type="project" value="TreeGrafter"/>
</dbReference>
<proteinExistence type="inferred from homology"/>
<accession>A0A1X2G979</accession>
<evidence type="ECO:0000256" key="7">
    <source>
        <dbReference type="SAM" id="MobiDB-lite"/>
    </source>
</evidence>
<dbReference type="PANTHER" id="PTHR48078:SF2">
    <property type="entry name" value="CATABOLIC L-SERINE_THREONINE DEHYDRATASE"/>
    <property type="match status" value="1"/>
</dbReference>
<comment type="caution">
    <text evidence="9">The sequence shown here is derived from an EMBL/GenBank/DDBJ whole genome shotgun (WGS) entry which is preliminary data.</text>
</comment>
<dbReference type="InterPro" id="IPR001926">
    <property type="entry name" value="TrpB-like_PALP"/>
</dbReference>
<dbReference type="EC" id="4.3.1.17" evidence="3"/>
<feature type="compositionally biased region" description="Polar residues" evidence="7">
    <location>
        <begin position="425"/>
        <end position="441"/>
    </location>
</feature>
<evidence type="ECO:0000313" key="10">
    <source>
        <dbReference type="Proteomes" id="UP000242146"/>
    </source>
</evidence>
<dbReference type="Proteomes" id="UP000242146">
    <property type="component" value="Unassembled WGS sequence"/>
</dbReference>
<dbReference type="InterPro" id="IPR036052">
    <property type="entry name" value="TrpB-like_PALP_sf"/>
</dbReference>
<dbReference type="OrthoDB" id="7773036at2759"/>
<evidence type="ECO:0000256" key="4">
    <source>
        <dbReference type="ARBA" id="ARBA00022898"/>
    </source>
</evidence>
<evidence type="ECO:0000256" key="1">
    <source>
        <dbReference type="ARBA" id="ARBA00001933"/>
    </source>
</evidence>
<dbReference type="Gene3D" id="3.40.50.1100">
    <property type="match status" value="2"/>
</dbReference>
<keyword evidence="5" id="KW-0456">Lyase</keyword>
<evidence type="ECO:0000256" key="6">
    <source>
        <dbReference type="ARBA" id="ARBA00049406"/>
    </source>
</evidence>
<keyword evidence="10" id="KW-1185">Reference proteome</keyword>
<feature type="compositionally biased region" description="Low complexity" evidence="7">
    <location>
        <begin position="401"/>
        <end position="413"/>
    </location>
</feature>
<comment type="cofactor">
    <cofactor evidence="1">
        <name>pyridoxal 5'-phosphate</name>
        <dbReference type="ChEBI" id="CHEBI:597326"/>
    </cofactor>
</comment>
<evidence type="ECO:0000313" key="9">
    <source>
        <dbReference type="EMBL" id="ORX47456.1"/>
    </source>
</evidence>
<dbReference type="EMBL" id="MCGT01000033">
    <property type="protein sequence ID" value="ORX47456.1"/>
    <property type="molecule type" value="Genomic_DNA"/>
</dbReference>
<dbReference type="Pfam" id="PF00291">
    <property type="entry name" value="PALP"/>
    <property type="match status" value="1"/>
</dbReference>
<dbReference type="GO" id="GO:0009097">
    <property type="term" value="P:isoleucine biosynthetic process"/>
    <property type="evidence" value="ECO:0007669"/>
    <property type="project" value="TreeGrafter"/>
</dbReference>
<dbReference type="GO" id="GO:0003941">
    <property type="term" value="F:L-serine ammonia-lyase activity"/>
    <property type="evidence" value="ECO:0007669"/>
    <property type="project" value="UniProtKB-EC"/>
</dbReference>
<dbReference type="STRING" id="101127.A0A1X2G979"/>
<feature type="region of interest" description="Disordered" evidence="7">
    <location>
        <begin position="388"/>
        <end position="451"/>
    </location>
</feature>
<organism evidence="9 10">
    <name type="scientific">Hesseltinella vesiculosa</name>
    <dbReference type="NCBI Taxonomy" id="101127"/>
    <lineage>
        <taxon>Eukaryota</taxon>
        <taxon>Fungi</taxon>
        <taxon>Fungi incertae sedis</taxon>
        <taxon>Mucoromycota</taxon>
        <taxon>Mucoromycotina</taxon>
        <taxon>Mucoromycetes</taxon>
        <taxon>Mucorales</taxon>
        <taxon>Cunninghamellaceae</taxon>
        <taxon>Hesseltinella</taxon>
    </lineage>
</organism>
<comment type="similarity">
    <text evidence="2">Belongs to the serine/threonine dehydratase family.</text>
</comment>
<feature type="domain" description="Tryptophan synthase beta chain-like PALP" evidence="8">
    <location>
        <begin position="24"/>
        <end position="316"/>
    </location>
</feature>
<name>A0A1X2G979_9FUNG</name>
<keyword evidence="4" id="KW-0663">Pyridoxal phosphate</keyword>
<evidence type="ECO:0000256" key="3">
    <source>
        <dbReference type="ARBA" id="ARBA00012093"/>
    </source>
</evidence>
<reference evidence="9 10" key="1">
    <citation type="submission" date="2016-07" db="EMBL/GenBank/DDBJ databases">
        <title>Pervasive Adenine N6-methylation of Active Genes in Fungi.</title>
        <authorList>
            <consortium name="DOE Joint Genome Institute"/>
            <person name="Mondo S.J."/>
            <person name="Dannebaum R.O."/>
            <person name="Kuo R.C."/>
            <person name="Labutti K."/>
            <person name="Haridas S."/>
            <person name="Kuo A."/>
            <person name="Salamov A."/>
            <person name="Ahrendt S.R."/>
            <person name="Lipzen A."/>
            <person name="Sullivan W."/>
            <person name="Andreopoulos W.B."/>
            <person name="Clum A."/>
            <person name="Lindquist E."/>
            <person name="Daum C."/>
            <person name="Ramamoorthy G.K."/>
            <person name="Gryganskyi A."/>
            <person name="Culley D."/>
            <person name="Magnuson J.K."/>
            <person name="James T.Y."/>
            <person name="O'Malley M.A."/>
            <person name="Stajich J.E."/>
            <person name="Spatafora J.W."/>
            <person name="Visel A."/>
            <person name="Grigoriev I.V."/>
        </authorList>
    </citation>
    <scope>NUCLEOTIDE SEQUENCE [LARGE SCALE GENOMIC DNA]</scope>
    <source>
        <strain evidence="9 10">NRRL 3301</strain>
    </source>
</reference>